<keyword evidence="1" id="KW-0695">RNA-directed DNA polymerase</keyword>
<sequence>MVDFFRSCTPIVKVKQNDYAERLTFALNTADDRVYVWDARIMLGKRYPLDRPGVGITTLTDGDTICSHSTDEPGKPCKNPRTAIEARAERPKGYVRSHMIEQLKLGRTFHNRPTTILAAGKEGSVDVDEDSLPEYSWELPLDNVGFEVERATDVRYGYIQVYCKGYNKPT</sequence>
<comment type="caution">
    <text evidence="1">The sequence shown here is derived from an EMBL/GenBank/DDBJ whole genome shotgun (WGS) entry which is preliminary data.</text>
</comment>
<keyword evidence="1" id="KW-0548">Nucleotidyltransferase</keyword>
<proteinExistence type="predicted"/>
<gene>
    <name evidence="1" type="ORF">PHMEG_00013260</name>
</gene>
<evidence type="ECO:0000313" key="1">
    <source>
        <dbReference type="EMBL" id="OWZ13417.1"/>
    </source>
</evidence>
<dbReference type="EMBL" id="NBNE01001584">
    <property type="protein sequence ID" value="OWZ13417.1"/>
    <property type="molecule type" value="Genomic_DNA"/>
</dbReference>
<dbReference type="GO" id="GO:0003964">
    <property type="term" value="F:RNA-directed DNA polymerase activity"/>
    <property type="evidence" value="ECO:0007669"/>
    <property type="project" value="UniProtKB-KW"/>
</dbReference>
<accession>A0A225W8T9</accession>
<name>A0A225W8T9_9STRA</name>
<evidence type="ECO:0000313" key="2">
    <source>
        <dbReference type="Proteomes" id="UP000198211"/>
    </source>
</evidence>
<dbReference type="Proteomes" id="UP000198211">
    <property type="component" value="Unassembled WGS sequence"/>
</dbReference>
<keyword evidence="2" id="KW-1185">Reference proteome</keyword>
<dbReference type="AlphaFoldDB" id="A0A225W8T9"/>
<reference evidence="2" key="1">
    <citation type="submission" date="2017-03" db="EMBL/GenBank/DDBJ databases">
        <title>Phytopthora megakarya and P. palmivora, two closely related causual agents of cacao black pod achieved similar genome size and gene model numbers by different mechanisms.</title>
        <authorList>
            <person name="Ali S."/>
            <person name="Shao J."/>
            <person name="Larry D.J."/>
            <person name="Kronmiller B."/>
            <person name="Shen D."/>
            <person name="Strem M.D."/>
            <person name="Melnick R.L."/>
            <person name="Guiltinan M.J."/>
            <person name="Tyler B.M."/>
            <person name="Meinhardt L.W."/>
            <person name="Bailey B.A."/>
        </authorList>
    </citation>
    <scope>NUCLEOTIDE SEQUENCE [LARGE SCALE GENOMIC DNA]</scope>
    <source>
        <strain evidence="2">zdho120</strain>
    </source>
</reference>
<keyword evidence="1" id="KW-0808">Transferase</keyword>
<organism evidence="1 2">
    <name type="scientific">Phytophthora megakarya</name>
    <dbReference type="NCBI Taxonomy" id="4795"/>
    <lineage>
        <taxon>Eukaryota</taxon>
        <taxon>Sar</taxon>
        <taxon>Stramenopiles</taxon>
        <taxon>Oomycota</taxon>
        <taxon>Peronosporomycetes</taxon>
        <taxon>Peronosporales</taxon>
        <taxon>Peronosporaceae</taxon>
        <taxon>Phytophthora</taxon>
    </lineage>
</organism>
<protein>
    <submittedName>
        <fullName evidence="1">Reverse transcriptase</fullName>
    </submittedName>
</protein>